<dbReference type="SUPFAM" id="SSF51445">
    <property type="entry name" value="(Trans)glycosidases"/>
    <property type="match status" value="1"/>
</dbReference>
<reference evidence="13 14" key="1">
    <citation type="submission" date="2020-08" db="EMBL/GenBank/DDBJ databases">
        <title>A Genomic Blueprint of the Chicken Gut Microbiome.</title>
        <authorList>
            <person name="Gilroy R."/>
            <person name="Ravi A."/>
            <person name="Getino M."/>
            <person name="Pursley I."/>
            <person name="Horton D.L."/>
            <person name="Alikhan N.-F."/>
            <person name="Baker D."/>
            <person name="Gharbi K."/>
            <person name="Hall N."/>
            <person name="Watson M."/>
            <person name="Adriaenssens E.M."/>
            <person name="Foster-Nyarko E."/>
            <person name="Jarju S."/>
            <person name="Secka A."/>
            <person name="Antonio M."/>
            <person name="Oren A."/>
            <person name="Chaudhuri R."/>
            <person name="La Ragione R.M."/>
            <person name="Hildebrand F."/>
            <person name="Pallen M.J."/>
        </authorList>
    </citation>
    <scope>NUCLEOTIDE SEQUENCE [LARGE SCALE GENOMIC DNA]</scope>
    <source>
        <strain evidence="13 14">Sa1YUN3</strain>
    </source>
</reference>
<accession>A0ABR8VDL4</accession>
<dbReference type="Pfam" id="PF00703">
    <property type="entry name" value="Glyco_hydro_2"/>
    <property type="match status" value="1"/>
</dbReference>
<evidence type="ECO:0000313" key="13">
    <source>
        <dbReference type="EMBL" id="MBD8002866.1"/>
    </source>
</evidence>
<dbReference type="SUPFAM" id="SSF49785">
    <property type="entry name" value="Galactose-binding domain-like"/>
    <property type="match status" value="1"/>
</dbReference>
<keyword evidence="7" id="KW-0106">Calcium</keyword>
<keyword evidence="8 10" id="KW-0326">Glycosidase</keyword>
<comment type="similarity">
    <text evidence="3 10">Belongs to the glycosyl hydrolase 2 family.</text>
</comment>
<dbReference type="InterPro" id="IPR006102">
    <property type="entry name" value="Ig-like_GH2"/>
</dbReference>
<dbReference type="RefSeq" id="WP_191710568.1">
    <property type="nucleotide sequence ID" value="NZ_JACSPQ010000017.1"/>
</dbReference>
<keyword evidence="11" id="KW-0732">Signal</keyword>
<dbReference type="Gene3D" id="3.20.20.80">
    <property type="entry name" value="Glycosidases"/>
    <property type="match status" value="1"/>
</dbReference>
<dbReference type="InterPro" id="IPR023230">
    <property type="entry name" value="Glyco_hydro_2_CS"/>
</dbReference>
<dbReference type="Gene3D" id="2.60.40.10">
    <property type="entry name" value="Immunoglobulins"/>
    <property type="match status" value="2"/>
</dbReference>
<keyword evidence="14" id="KW-1185">Reference proteome</keyword>
<dbReference type="InterPro" id="IPR014718">
    <property type="entry name" value="GH-type_carb-bd"/>
</dbReference>
<dbReference type="PROSITE" id="PS51257">
    <property type="entry name" value="PROKAR_LIPOPROTEIN"/>
    <property type="match status" value="1"/>
</dbReference>
<gene>
    <name evidence="13" type="ORF">H9626_11695</name>
</gene>
<evidence type="ECO:0000256" key="10">
    <source>
        <dbReference type="RuleBase" id="RU361154"/>
    </source>
</evidence>
<evidence type="ECO:0000256" key="3">
    <source>
        <dbReference type="ARBA" id="ARBA00007401"/>
    </source>
</evidence>
<dbReference type="Proteomes" id="UP000616346">
    <property type="component" value="Unassembled WGS sequence"/>
</dbReference>
<feature type="signal peptide" evidence="11">
    <location>
        <begin position="1"/>
        <end position="21"/>
    </location>
</feature>
<keyword evidence="6 10" id="KW-0378">Hydrolase</keyword>
<evidence type="ECO:0000256" key="9">
    <source>
        <dbReference type="ARBA" id="ARBA00032230"/>
    </source>
</evidence>
<dbReference type="InterPro" id="IPR036156">
    <property type="entry name" value="Beta-gal/glucu_dom_sf"/>
</dbReference>
<comment type="subunit">
    <text evidence="4">Monomer.</text>
</comment>
<protein>
    <recommendedName>
        <fullName evidence="5 10">Beta-galactosidase</fullName>
        <ecNumber evidence="5 10">3.2.1.23</ecNumber>
    </recommendedName>
    <alternativeName>
        <fullName evidence="9 10">Lactase</fullName>
    </alternativeName>
</protein>
<dbReference type="InterPro" id="IPR006101">
    <property type="entry name" value="Glyco_hydro_2"/>
</dbReference>
<name>A0ABR8VDL4_9BACT</name>
<dbReference type="InterPro" id="IPR032312">
    <property type="entry name" value="LacZ_4"/>
</dbReference>
<comment type="caution">
    <text evidence="13">The sequence shown here is derived from an EMBL/GenBank/DDBJ whole genome shotgun (WGS) entry which is preliminary data.</text>
</comment>
<sequence length="1056" mass="121093">MKKTLYITSFILTIACASAWADSNQPWQDARINEINREPMTAHFLPFVCEKAALNQQALPDVERFEVNTKTERRVSLNGTWKFLYSKNNDACPADFYQSDYKIDGWKDIEVPGSWEIQGFDAPIYTDTRYPFPPNPPYVPTDYNPVGAYVHEFAAPDGWDGMDIFLDFEGVESAFYCWLNGELVGYSEDSRLPAHFNVTKLLKKGTNRLAVKVFRYSDGSYLEGQDYWKYSGIERDVYLYARPKSRVKDFKLTSELVNGYKDGDFNLSVILNQPRKGQRVEVKVLNADNSVLFANEKKISGSADTLFAIKQLFNDVLPWNAETPNLYTLVVNTFDAKGNAMESFAHPFGFRTVEMKYGQQLINGVPVLFKGVNRHEHNPYKGRSIDVASMVEDIRLMKQFNINAVRNSHYPNHYQWYSLCDKYGLYLVDEANLESHGMMFHKDETLANYPDWEGAFMQRMSRMVKRDRNYTAIVTWSLGNESGYGKNFETIYHWTKQFDGTRPVQYEGGGYESVSDIYCPMYARIWALRRHVNQRDARPLILCEYAHSMGNSTGNLQDYWDLIYKYDQLQGGFIWDWVDQTFAIKDEKGHDIWAYGGDMGYVGVHNDSNFCSNGLIASDRSLHPHIWEVKKVYQYVHFKPVAFTPNRVQVINWHDFIDLSDYQLRWTVETDGKAVQGGVMDFPKIAARQSGEVTLPVQPIQAGNKEYFLKLEAVTRNEAPMIPAGHVAAMEQWQLPVDKIVPAMETVNGTLKSRRTKDALMLTGENDFRIGFSTENGEMTVLEYQGKNLVKEGLQANFWRGLTDNDVANGTAERCRTWQDAGKNAVLKDIRLEESADKKLATVVATYDMKEQESTLQVTYRIRPNGVVGVTMRFTPGEKQLPEMPRLGMRMILPAEYDQMTWLGRGPHENYADRKTGAAVGLYSASVWEQYHPYVRAQETANKCDVRWVALRNASGEGLLVTGEQPLSVSAWNFPMEDILYRPFNVERRHGGSIEKKDIVWLNIDHLQMGIGGDNTWGAQVHPEYTITPRQWEYSFTLQPLNAETDAAELSHKTWF</sequence>
<feature type="domain" description="Beta galactosidase small chain/" evidence="12">
    <location>
        <begin position="761"/>
        <end position="1039"/>
    </location>
</feature>
<evidence type="ECO:0000256" key="4">
    <source>
        <dbReference type="ARBA" id="ARBA00011245"/>
    </source>
</evidence>
<dbReference type="InterPro" id="IPR011013">
    <property type="entry name" value="Gal_mutarotase_sf_dom"/>
</dbReference>
<dbReference type="Pfam" id="PF02837">
    <property type="entry name" value="Glyco_hydro_2_N"/>
    <property type="match status" value="1"/>
</dbReference>
<dbReference type="PROSITE" id="PS00719">
    <property type="entry name" value="GLYCOSYL_HYDROL_F2_1"/>
    <property type="match status" value="1"/>
</dbReference>
<dbReference type="InterPro" id="IPR006104">
    <property type="entry name" value="Glyco_hydro_2_N"/>
</dbReference>
<dbReference type="InterPro" id="IPR004199">
    <property type="entry name" value="B-gal_small/dom_5"/>
</dbReference>
<dbReference type="SMART" id="SM01038">
    <property type="entry name" value="Bgal_small_N"/>
    <property type="match status" value="1"/>
</dbReference>
<dbReference type="InterPro" id="IPR017853">
    <property type="entry name" value="GH"/>
</dbReference>
<dbReference type="PRINTS" id="PR00132">
    <property type="entry name" value="GLHYDRLASE2"/>
</dbReference>
<evidence type="ECO:0000256" key="11">
    <source>
        <dbReference type="SAM" id="SignalP"/>
    </source>
</evidence>
<dbReference type="EMBL" id="JACSPQ010000017">
    <property type="protein sequence ID" value="MBD8002866.1"/>
    <property type="molecule type" value="Genomic_DNA"/>
</dbReference>
<dbReference type="InterPro" id="IPR050347">
    <property type="entry name" value="Bact_Beta-galactosidase"/>
</dbReference>
<dbReference type="Gene3D" id="2.60.120.260">
    <property type="entry name" value="Galactose-binding domain-like"/>
    <property type="match status" value="1"/>
</dbReference>
<evidence type="ECO:0000256" key="6">
    <source>
        <dbReference type="ARBA" id="ARBA00022801"/>
    </source>
</evidence>
<dbReference type="Gene3D" id="2.70.98.10">
    <property type="match status" value="1"/>
</dbReference>
<comment type="cofactor">
    <cofactor evidence="2">
        <name>Ca(2+)</name>
        <dbReference type="ChEBI" id="CHEBI:29108"/>
    </cofactor>
</comment>
<dbReference type="Pfam" id="PF02929">
    <property type="entry name" value="Bgal_small_N"/>
    <property type="match status" value="1"/>
</dbReference>
<dbReference type="SUPFAM" id="SSF49303">
    <property type="entry name" value="beta-Galactosidase/glucuronidase domain"/>
    <property type="match status" value="2"/>
</dbReference>
<evidence type="ECO:0000256" key="5">
    <source>
        <dbReference type="ARBA" id="ARBA00012756"/>
    </source>
</evidence>
<dbReference type="SUPFAM" id="SSF74650">
    <property type="entry name" value="Galactose mutarotase-like"/>
    <property type="match status" value="1"/>
</dbReference>
<evidence type="ECO:0000256" key="2">
    <source>
        <dbReference type="ARBA" id="ARBA00001913"/>
    </source>
</evidence>
<dbReference type="InterPro" id="IPR008979">
    <property type="entry name" value="Galactose-bd-like_sf"/>
</dbReference>
<dbReference type="PANTHER" id="PTHR46323">
    <property type="entry name" value="BETA-GALACTOSIDASE"/>
    <property type="match status" value="1"/>
</dbReference>
<dbReference type="EC" id="3.2.1.23" evidence="5 10"/>
<comment type="catalytic activity">
    <reaction evidence="1 10">
        <text>Hydrolysis of terminal non-reducing beta-D-galactose residues in beta-D-galactosides.</text>
        <dbReference type="EC" id="3.2.1.23"/>
    </reaction>
</comment>
<evidence type="ECO:0000256" key="7">
    <source>
        <dbReference type="ARBA" id="ARBA00022837"/>
    </source>
</evidence>
<dbReference type="Pfam" id="PF02836">
    <property type="entry name" value="Glyco_hydro_2_C"/>
    <property type="match status" value="1"/>
</dbReference>
<feature type="chain" id="PRO_5046855878" description="Beta-galactosidase" evidence="11">
    <location>
        <begin position="22"/>
        <end position="1056"/>
    </location>
</feature>
<dbReference type="InterPro" id="IPR013783">
    <property type="entry name" value="Ig-like_fold"/>
</dbReference>
<evidence type="ECO:0000313" key="14">
    <source>
        <dbReference type="Proteomes" id="UP000616346"/>
    </source>
</evidence>
<organism evidence="13 14">
    <name type="scientific">Phocaeicola faecium</name>
    <dbReference type="NCBI Taxonomy" id="2762213"/>
    <lineage>
        <taxon>Bacteria</taxon>
        <taxon>Pseudomonadati</taxon>
        <taxon>Bacteroidota</taxon>
        <taxon>Bacteroidia</taxon>
        <taxon>Bacteroidales</taxon>
        <taxon>Bacteroidaceae</taxon>
        <taxon>Phocaeicola</taxon>
    </lineage>
</organism>
<evidence type="ECO:0000259" key="12">
    <source>
        <dbReference type="SMART" id="SM01038"/>
    </source>
</evidence>
<dbReference type="Pfam" id="PF16353">
    <property type="entry name" value="LacZ_4"/>
    <property type="match status" value="1"/>
</dbReference>
<evidence type="ECO:0000256" key="8">
    <source>
        <dbReference type="ARBA" id="ARBA00023295"/>
    </source>
</evidence>
<proteinExistence type="inferred from homology"/>
<dbReference type="InterPro" id="IPR006103">
    <property type="entry name" value="Glyco_hydro_2_cat"/>
</dbReference>
<evidence type="ECO:0000256" key="1">
    <source>
        <dbReference type="ARBA" id="ARBA00001412"/>
    </source>
</evidence>
<dbReference type="PANTHER" id="PTHR46323:SF2">
    <property type="entry name" value="BETA-GALACTOSIDASE"/>
    <property type="match status" value="1"/>
</dbReference>